<protein>
    <recommendedName>
        <fullName evidence="2">Tim44-like domain-containing protein</fullName>
    </recommendedName>
</protein>
<accession>A0ABY9X7L8</accession>
<dbReference type="Proteomes" id="UP001611383">
    <property type="component" value="Chromosome"/>
</dbReference>
<dbReference type="Pfam" id="PF04280">
    <property type="entry name" value="Tim44"/>
    <property type="match status" value="1"/>
</dbReference>
<evidence type="ECO:0000313" key="4">
    <source>
        <dbReference type="Proteomes" id="UP001611383"/>
    </source>
</evidence>
<evidence type="ECO:0000313" key="3">
    <source>
        <dbReference type="EMBL" id="WNG51390.1"/>
    </source>
</evidence>
<feature type="region of interest" description="Disordered" evidence="1">
    <location>
        <begin position="105"/>
        <end position="145"/>
    </location>
</feature>
<feature type="compositionally biased region" description="Low complexity" evidence="1">
    <location>
        <begin position="36"/>
        <end position="72"/>
    </location>
</feature>
<proteinExistence type="predicted"/>
<sequence>MNRLSRWLLFTAPLLLALVLISREGQARPGGGNTYRGSSSSSSSSSSSRSYSSSSSSSRSYGSSSSYSGGSSSGSSDAAGGGYICLFLGLVFAVVIVRQYVENRNAPTPPDWSTTEKLSSERKEQARERLNRLRTEGPPGPDGRPIPFDPDFSQILFEDFLYALYAKVHEARGGGRLDTMAAYLSTRARAALRVLGEPERVYGVVVGAMQYLSASPLSATSERISVRVRFETNYTEDSASGAARSYYVAEEWTLTRSTKAKSRSPQNARVFKCPNCGAPLEGMQGNTCAYCQKTVNTGEFDWVVDSVSVVERKERGLQLAGDTPEEGTDLPTVKQPRVDERLRRLLAADPALTWEALEQRLGLIFQELQVAWSNRQWERARPYVSDSLFQMQLYWMEAYKRAGLRNVTENARITRVELARVTADRYYVALTVRLFATGLDYTVRDSDGMCLSGSQRRERRYSEYWTLIRGTRTRGKPSADKRCPSCGAALAINMAGNCTHCSAKVTSGDFDWVLSRIEQDESYQG</sequence>
<feature type="region of interest" description="Disordered" evidence="1">
    <location>
        <begin position="27"/>
        <end position="72"/>
    </location>
</feature>
<dbReference type="SMART" id="SM00978">
    <property type="entry name" value="Tim44"/>
    <property type="match status" value="1"/>
</dbReference>
<dbReference type="InterPro" id="IPR032710">
    <property type="entry name" value="NTF2-like_dom_sf"/>
</dbReference>
<name>A0ABY9X7L8_9BACT</name>
<gene>
    <name evidence="3" type="ORF">F0U60_50100</name>
</gene>
<dbReference type="RefSeq" id="WP_395811601.1">
    <property type="nucleotide sequence ID" value="NZ_CP043494.1"/>
</dbReference>
<dbReference type="SUPFAM" id="SSF54427">
    <property type="entry name" value="NTF2-like"/>
    <property type="match status" value="1"/>
</dbReference>
<dbReference type="InterPro" id="IPR007379">
    <property type="entry name" value="Tim44-like_dom"/>
</dbReference>
<dbReference type="EMBL" id="CP043494">
    <property type="protein sequence ID" value="WNG51390.1"/>
    <property type="molecule type" value="Genomic_DNA"/>
</dbReference>
<evidence type="ECO:0000259" key="2">
    <source>
        <dbReference type="SMART" id="SM00978"/>
    </source>
</evidence>
<keyword evidence="4" id="KW-1185">Reference proteome</keyword>
<evidence type="ECO:0000256" key="1">
    <source>
        <dbReference type="SAM" id="MobiDB-lite"/>
    </source>
</evidence>
<feature type="domain" description="Tim44-like" evidence="2">
    <location>
        <begin position="338"/>
        <end position="519"/>
    </location>
</feature>
<dbReference type="Gene3D" id="3.10.450.240">
    <property type="match status" value="1"/>
</dbReference>
<organism evidence="3 4">
    <name type="scientific">Archangium minus</name>
    <dbReference type="NCBI Taxonomy" id="83450"/>
    <lineage>
        <taxon>Bacteria</taxon>
        <taxon>Pseudomonadati</taxon>
        <taxon>Myxococcota</taxon>
        <taxon>Myxococcia</taxon>
        <taxon>Myxococcales</taxon>
        <taxon>Cystobacterineae</taxon>
        <taxon>Archangiaceae</taxon>
        <taxon>Archangium</taxon>
    </lineage>
</organism>
<feature type="compositionally biased region" description="Basic and acidic residues" evidence="1">
    <location>
        <begin position="118"/>
        <end position="135"/>
    </location>
</feature>
<reference evidence="3 4" key="1">
    <citation type="submission" date="2019-08" db="EMBL/GenBank/DDBJ databases">
        <title>Archangium and Cystobacter genomes.</title>
        <authorList>
            <person name="Chen I.-C.K."/>
            <person name="Wielgoss S."/>
        </authorList>
    </citation>
    <scope>NUCLEOTIDE SEQUENCE [LARGE SCALE GENOMIC DNA]</scope>
    <source>
        <strain evidence="3 4">Cbm 6</strain>
    </source>
</reference>